<evidence type="ECO:0000256" key="1">
    <source>
        <dbReference type="ARBA" id="ARBA00004514"/>
    </source>
</evidence>
<proteinExistence type="predicted"/>
<dbReference type="Pfam" id="PF00240">
    <property type="entry name" value="ubiquitin"/>
    <property type="match status" value="1"/>
</dbReference>
<dbReference type="InterPro" id="IPR047154">
    <property type="entry name" value="UBL4A-like"/>
</dbReference>
<evidence type="ECO:0000313" key="5">
    <source>
        <dbReference type="EMBL" id="THD20536.1"/>
    </source>
</evidence>
<dbReference type="AlphaFoldDB" id="A0A4E0R2T2"/>
<dbReference type="EMBL" id="JXXN02004513">
    <property type="protein sequence ID" value="THD20536.1"/>
    <property type="molecule type" value="Genomic_DNA"/>
</dbReference>
<dbReference type="InterPro" id="IPR000626">
    <property type="entry name" value="Ubiquitin-like_dom"/>
</dbReference>
<evidence type="ECO:0000256" key="2">
    <source>
        <dbReference type="ARBA" id="ARBA00022490"/>
    </source>
</evidence>
<sequence length="187" mass="21144">MLLVVKPLAKPEKTLQIFDTATVADLQAEVNGAFGIPIECQRLLFKGCPLLDKSKKLVDYKLDNGDRITVVVKTAAPPRSNFETLLREHLAKTYTEEETDIILPAFMEVIFLFLSISFFIFMYPFALLSKIKICHDIVRAVVLYYSSIQITDRSLLQIRRSLVRLSSKEIPVINLLNASRVSLTPQG</sequence>
<reference evidence="5" key="1">
    <citation type="submission" date="2019-03" db="EMBL/GenBank/DDBJ databases">
        <title>Improved annotation for the trematode Fasciola hepatica.</title>
        <authorList>
            <person name="Choi Y.-J."/>
            <person name="Martin J."/>
            <person name="Mitreva M."/>
        </authorList>
    </citation>
    <scope>NUCLEOTIDE SEQUENCE [LARGE SCALE GENOMIC DNA]</scope>
</reference>
<evidence type="ECO:0000256" key="3">
    <source>
        <dbReference type="SAM" id="Phobius"/>
    </source>
</evidence>
<dbReference type="GO" id="GO:0051087">
    <property type="term" value="F:protein-folding chaperone binding"/>
    <property type="evidence" value="ECO:0007669"/>
    <property type="project" value="TreeGrafter"/>
</dbReference>
<keyword evidence="3" id="KW-0812">Transmembrane</keyword>
<comment type="caution">
    <text evidence="5">The sequence shown here is derived from an EMBL/GenBank/DDBJ whole genome shotgun (WGS) entry which is preliminary data.</text>
</comment>
<keyword evidence="6" id="KW-1185">Reference proteome</keyword>
<dbReference type="PANTHER" id="PTHR46555">
    <property type="entry name" value="UBIQUITIN-LIKE PROTEIN 4A"/>
    <property type="match status" value="1"/>
</dbReference>
<keyword evidence="2" id="KW-0963">Cytoplasm</keyword>
<dbReference type="PROSITE" id="PS50053">
    <property type="entry name" value="UBIQUITIN_2"/>
    <property type="match status" value="1"/>
</dbReference>
<keyword evidence="3" id="KW-1133">Transmembrane helix</keyword>
<dbReference type="SUPFAM" id="SSF54236">
    <property type="entry name" value="Ubiquitin-like"/>
    <property type="match status" value="1"/>
</dbReference>
<name>A0A4E0R2T2_FASHE</name>
<feature type="transmembrane region" description="Helical" evidence="3">
    <location>
        <begin position="101"/>
        <end position="123"/>
    </location>
</feature>
<dbReference type="GO" id="GO:0071818">
    <property type="term" value="C:BAT3 complex"/>
    <property type="evidence" value="ECO:0007669"/>
    <property type="project" value="TreeGrafter"/>
</dbReference>
<organism evidence="5 6">
    <name type="scientific">Fasciola hepatica</name>
    <name type="common">Liver fluke</name>
    <dbReference type="NCBI Taxonomy" id="6192"/>
    <lineage>
        <taxon>Eukaryota</taxon>
        <taxon>Metazoa</taxon>
        <taxon>Spiralia</taxon>
        <taxon>Lophotrochozoa</taxon>
        <taxon>Platyhelminthes</taxon>
        <taxon>Trematoda</taxon>
        <taxon>Digenea</taxon>
        <taxon>Plagiorchiida</taxon>
        <taxon>Echinostomata</taxon>
        <taxon>Echinostomatoidea</taxon>
        <taxon>Fasciolidae</taxon>
        <taxon>Fasciola</taxon>
    </lineage>
</organism>
<dbReference type="SMART" id="SM00213">
    <property type="entry name" value="UBQ"/>
    <property type="match status" value="1"/>
</dbReference>
<feature type="domain" description="Ubiquitin-like" evidence="4">
    <location>
        <begin position="1"/>
        <end position="77"/>
    </location>
</feature>
<dbReference type="Gene3D" id="3.10.20.90">
    <property type="entry name" value="Phosphatidylinositol 3-kinase Catalytic Subunit, Chain A, domain 1"/>
    <property type="match status" value="1"/>
</dbReference>
<dbReference type="CDD" id="cd17039">
    <property type="entry name" value="Ubl_ubiquitin_like"/>
    <property type="match status" value="1"/>
</dbReference>
<dbReference type="Proteomes" id="UP000230066">
    <property type="component" value="Unassembled WGS sequence"/>
</dbReference>
<keyword evidence="3" id="KW-0472">Membrane</keyword>
<evidence type="ECO:0000259" key="4">
    <source>
        <dbReference type="PROSITE" id="PS50053"/>
    </source>
</evidence>
<dbReference type="InterPro" id="IPR029071">
    <property type="entry name" value="Ubiquitin-like_domsf"/>
</dbReference>
<accession>A0A4E0R2T2</accession>
<comment type="subcellular location">
    <subcellularLocation>
        <location evidence="1">Cytoplasm</location>
        <location evidence="1">Cytosol</location>
    </subcellularLocation>
</comment>
<dbReference type="GO" id="GO:0071816">
    <property type="term" value="P:tail-anchored membrane protein insertion into ER membrane"/>
    <property type="evidence" value="ECO:0007669"/>
    <property type="project" value="TreeGrafter"/>
</dbReference>
<evidence type="ECO:0000313" key="6">
    <source>
        <dbReference type="Proteomes" id="UP000230066"/>
    </source>
</evidence>
<dbReference type="GO" id="GO:0006620">
    <property type="term" value="P:post-translational protein targeting to endoplasmic reticulum membrane"/>
    <property type="evidence" value="ECO:0007669"/>
    <property type="project" value="InterPro"/>
</dbReference>
<protein>
    <recommendedName>
        <fullName evidence="4">Ubiquitin-like domain-containing protein</fullName>
    </recommendedName>
</protein>
<gene>
    <name evidence="5" type="ORF">D915_008742</name>
</gene>
<dbReference type="PANTHER" id="PTHR46555:SF1">
    <property type="entry name" value="UBIQUITIN-LIKE PROTEIN 4A"/>
    <property type="match status" value="1"/>
</dbReference>